<dbReference type="InterPro" id="IPR000023">
    <property type="entry name" value="Phosphofructokinase_dom"/>
</dbReference>
<dbReference type="GO" id="GO:0030388">
    <property type="term" value="P:fructose 1,6-bisphosphate metabolic process"/>
    <property type="evidence" value="ECO:0007669"/>
    <property type="project" value="TreeGrafter"/>
</dbReference>
<dbReference type="GO" id="GO:0070095">
    <property type="term" value="F:fructose-6-phosphate binding"/>
    <property type="evidence" value="ECO:0007669"/>
    <property type="project" value="TreeGrafter"/>
</dbReference>
<dbReference type="NCBIfam" id="NF010675">
    <property type="entry name" value="PRK14072.1"/>
    <property type="match status" value="1"/>
</dbReference>
<dbReference type="GO" id="GO:0006002">
    <property type="term" value="P:fructose 6-phosphate metabolic process"/>
    <property type="evidence" value="ECO:0007669"/>
    <property type="project" value="InterPro"/>
</dbReference>
<dbReference type="InParanoid" id="A0A1C4UCI9"/>
<comment type="cofactor">
    <cofactor evidence="1">
        <name>Mg(2+)</name>
        <dbReference type="ChEBI" id="CHEBI:18420"/>
    </cofactor>
</comment>
<dbReference type="AlphaFoldDB" id="A0A1C4UCI9"/>
<evidence type="ECO:0000313" key="12">
    <source>
        <dbReference type="Proteomes" id="UP000198253"/>
    </source>
</evidence>
<dbReference type="Proteomes" id="UP000198253">
    <property type="component" value="Chromosome I"/>
</dbReference>
<feature type="domain" description="Phosphofructokinase" evidence="10">
    <location>
        <begin position="3"/>
        <end position="305"/>
    </location>
</feature>
<keyword evidence="8" id="KW-0324">Glycolysis</keyword>
<dbReference type="GO" id="GO:0016208">
    <property type="term" value="F:AMP binding"/>
    <property type="evidence" value="ECO:0007669"/>
    <property type="project" value="TreeGrafter"/>
</dbReference>
<dbReference type="UniPathway" id="UPA00109">
    <property type="reaction ID" value="UER00182"/>
</dbReference>
<evidence type="ECO:0000256" key="6">
    <source>
        <dbReference type="ARBA" id="ARBA00022777"/>
    </source>
</evidence>
<dbReference type="GO" id="GO:0003872">
    <property type="term" value="F:6-phosphofructokinase activity"/>
    <property type="evidence" value="ECO:0007669"/>
    <property type="project" value="InterPro"/>
</dbReference>
<gene>
    <name evidence="11" type="ORF">GA0070618_0209</name>
</gene>
<keyword evidence="12" id="KW-1185">Reference proteome</keyword>
<evidence type="ECO:0000256" key="3">
    <source>
        <dbReference type="ARBA" id="ARBA00022490"/>
    </source>
</evidence>
<comment type="similarity">
    <text evidence="9">Belongs to the phosphofructokinase type A (PFKA) family.</text>
</comment>
<evidence type="ECO:0000256" key="5">
    <source>
        <dbReference type="ARBA" id="ARBA00022723"/>
    </source>
</evidence>
<dbReference type="Gene3D" id="3.40.50.450">
    <property type="match status" value="1"/>
</dbReference>
<dbReference type="EMBL" id="LT607413">
    <property type="protein sequence ID" value="SCE69367.1"/>
    <property type="molecule type" value="Genomic_DNA"/>
</dbReference>
<reference evidence="12" key="1">
    <citation type="submission" date="2016-06" db="EMBL/GenBank/DDBJ databases">
        <authorList>
            <person name="Varghese N."/>
            <person name="Submissions Spin"/>
        </authorList>
    </citation>
    <scope>NUCLEOTIDE SEQUENCE [LARGE SCALE GENOMIC DNA]</scope>
    <source>
        <strain evidence="12">DSM 43816</strain>
    </source>
</reference>
<sequence>MRLLIGQTGAPTSVVNASLRGFLDGAQGHDVLALRGGPDGLVDGRFTPATLADVPPEWTRRGGSWLGAGRRAVTDDDLDAAVATLAAHRVDGVALIGGNGTMALLAALTERAERAGLPLCTVGIPKTVDNDLVGVDHCPGFGSAARYLATVVPDLARDHAAMRSIEPVRIVETLGRSVGWLALAATRHRDDPAHAPHLVLLPEVPFDSAEFLHRVSDTLDAHGRAFVVTSEGAARELTDEPFDAVNHTRILTGGVSRRLAALVTAELGVVARGEVLGMVQRSAAALASGVDRREAAEAGRCAARLLAEKATGLMVGLHRTGTDPYAAGYDPVPLADVAGRTRPVPPEWRTTDPAELDEFHRWLAPLVTE</sequence>
<evidence type="ECO:0000256" key="4">
    <source>
        <dbReference type="ARBA" id="ARBA00022679"/>
    </source>
</evidence>
<dbReference type="GO" id="GO:0048029">
    <property type="term" value="F:monosaccharide binding"/>
    <property type="evidence" value="ECO:0007669"/>
    <property type="project" value="TreeGrafter"/>
</dbReference>
<proteinExistence type="inferred from homology"/>
<dbReference type="OrthoDB" id="9802503at2"/>
<dbReference type="Pfam" id="PF00365">
    <property type="entry name" value="PFK"/>
    <property type="match status" value="1"/>
</dbReference>
<dbReference type="InterPro" id="IPR022953">
    <property type="entry name" value="ATP_PFK"/>
</dbReference>
<dbReference type="GO" id="GO:0046872">
    <property type="term" value="F:metal ion binding"/>
    <property type="evidence" value="ECO:0007669"/>
    <property type="project" value="UniProtKB-KW"/>
</dbReference>
<evidence type="ECO:0000256" key="9">
    <source>
        <dbReference type="ARBA" id="ARBA00038478"/>
    </source>
</evidence>
<keyword evidence="4" id="KW-0808">Transferase</keyword>
<keyword evidence="7" id="KW-0460">Magnesium</keyword>
<dbReference type="SUPFAM" id="SSF53784">
    <property type="entry name" value="Phosphofructokinase"/>
    <property type="match status" value="1"/>
</dbReference>
<dbReference type="GO" id="GO:0061621">
    <property type="term" value="P:canonical glycolysis"/>
    <property type="evidence" value="ECO:0007669"/>
    <property type="project" value="TreeGrafter"/>
</dbReference>
<name>A0A1C4UCI9_MICEC</name>
<evidence type="ECO:0000256" key="1">
    <source>
        <dbReference type="ARBA" id="ARBA00001946"/>
    </source>
</evidence>
<evidence type="ECO:0000259" key="10">
    <source>
        <dbReference type="Pfam" id="PF00365"/>
    </source>
</evidence>
<protein>
    <submittedName>
        <fullName evidence="11">6-phosphofructokinase 1</fullName>
    </submittedName>
</protein>
<dbReference type="InterPro" id="IPR035966">
    <property type="entry name" value="PKF_sf"/>
</dbReference>
<dbReference type="GO" id="GO:0005945">
    <property type="term" value="C:6-phosphofructokinase complex"/>
    <property type="evidence" value="ECO:0007669"/>
    <property type="project" value="TreeGrafter"/>
</dbReference>
<accession>A0A1C4UCI9</accession>
<dbReference type="PANTHER" id="PTHR13697">
    <property type="entry name" value="PHOSPHOFRUCTOKINASE"/>
    <property type="match status" value="1"/>
</dbReference>
<evidence type="ECO:0000256" key="2">
    <source>
        <dbReference type="ARBA" id="ARBA00004679"/>
    </source>
</evidence>
<keyword evidence="5" id="KW-0479">Metal-binding</keyword>
<dbReference type="PANTHER" id="PTHR13697:SF52">
    <property type="entry name" value="ATP-DEPENDENT 6-PHOSPHOFRUCTOKINASE 3"/>
    <property type="match status" value="1"/>
</dbReference>
<keyword evidence="6 11" id="KW-0418">Kinase</keyword>
<dbReference type="GO" id="GO:0005524">
    <property type="term" value="F:ATP binding"/>
    <property type="evidence" value="ECO:0007669"/>
    <property type="project" value="TreeGrafter"/>
</dbReference>
<dbReference type="PRINTS" id="PR00476">
    <property type="entry name" value="PHFRCTKINASE"/>
</dbReference>
<keyword evidence="3" id="KW-0963">Cytoplasm</keyword>
<dbReference type="GO" id="GO:0042802">
    <property type="term" value="F:identical protein binding"/>
    <property type="evidence" value="ECO:0007669"/>
    <property type="project" value="TreeGrafter"/>
</dbReference>
<dbReference type="Gene3D" id="3.40.50.460">
    <property type="entry name" value="Phosphofructokinase domain"/>
    <property type="match status" value="1"/>
</dbReference>
<dbReference type="RefSeq" id="WP_088979940.1">
    <property type="nucleotide sequence ID" value="NZ_LT607413.1"/>
</dbReference>
<evidence type="ECO:0000256" key="8">
    <source>
        <dbReference type="ARBA" id="ARBA00023152"/>
    </source>
</evidence>
<evidence type="ECO:0000313" key="11">
    <source>
        <dbReference type="EMBL" id="SCE69367.1"/>
    </source>
</evidence>
<organism evidence="11 12">
    <name type="scientific">Micromonospora echinospora</name>
    <name type="common">Micromonospora purpurea</name>
    <dbReference type="NCBI Taxonomy" id="1877"/>
    <lineage>
        <taxon>Bacteria</taxon>
        <taxon>Bacillati</taxon>
        <taxon>Actinomycetota</taxon>
        <taxon>Actinomycetes</taxon>
        <taxon>Micromonosporales</taxon>
        <taxon>Micromonosporaceae</taxon>
        <taxon>Micromonospora</taxon>
    </lineage>
</organism>
<comment type="pathway">
    <text evidence="2">Carbohydrate degradation; glycolysis; D-glyceraldehyde 3-phosphate and glycerone phosphate from D-glucose: step 3/4.</text>
</comment>
<evidence type="ECO:0000256" key="7">
    <source>
        <dbReference type="ARBA" id="ARBA00022842"/>
    </source>
</evidence>